<dbReference type="AlphaFoldDB" id="A0A0A9EF89"/>
<sequence length="53" mass="6081">MEISLGKSSFRYSVDFAHLFVSSNLLPKVSWRMLSSVWLPLGSLGNWNPRVRN</sequence>
<evidence type="ECO:0000313" key="1">
    <source>
        <dbReference type="EMBL" id="JAD98736.1"/>
    </source>
</evidence>
<protein>
    <submittedName>
        <fullName evidence="1">Uncharacterized protein</fullName>
    </submittedName>
</protein>
<reference evidence="1" key="2">
    <citation type="journal article" date="2015" name="Data Brief">
        <title>Shoot transcriptome of the giant reed, Arundo donax.</title>
        <authorList>
            <person name="Barrero R.A."/>
            <person name="Guerrero F.D."/>
            <person name="Moolhuijzen P."/>
            <person name="Goolsby J.A."/>
            <person name="Tidwell J."/>
            <person name="Bellgard S.E."/>
            <person name="Bellgard M.I."/>
        </authorList>
    </citation>
    <scope>NUCLEOTIDE SEQUENCE</scope>
    <source>
        <tissue evidence="1">Shoot tissue taken approximately 20 cm above the soil surface</tissue>
    </source>
</reference>
<dbReference type="EMBL" id="GBRH01199159">
    <property type="protein sequence ID" value="JAD98736.1"/>
    <property type="molecule type" value="Transcribed_RNA"/>
</dbReference>
<name>A0A0A9EF89_ARUDO</name>
<organism evidence="1">
    <name type="scientific">Arundo donax</name>
    <name type="common">Giant reed</name>
    <name type="synonym">Donax arundinaceus</name>
    <dbReference type="NCBI Taxonomy" id="35708"/>
    <lineage>
        <taxon>Eukaryota</taxon>
        <taxon>Viridiplantae</taxon>
        <taxon>Streptophyta</taxon>
        <taxon>Embryophyta</taxon>
        <taxon>Tracheophyta</taxon>
        <taxon>Spermatophyta</taxon>
        <taxon>Magnoliopsida</taxon>
        <taxon>Liliopsida</taxon>
        <taxon>Poales</taxon>
        <taxon>Poaceae</taxon>
        <taxon>PACMAD clade</taxon>
        <taxon>Arundinoideae</taxon>
        <taxon>Arundineae</taxon>
        <taxon>Arundo</taxon>
    </lineage>
</organism>
<accession>A0A0A9EF89</accession>
<reference evidence="1" key="1">
    <citation type="submission" date="2014-09" db="EMBL/GenBank/DDBJ databases">
        <authorList>
            <person name="Magalhaes I.L.F."/>
            <person name="Oliveira U."/>
            <person name="Santos F.R."/>
            <person name="Vidigal T.H.D.A."/>
            <person name="Brescovit A.D."/>
            <person name="Santos A.J."/>
        </authorList>
    </citation>
    <scope>NUCLEOTIDE SEQUENCE</scope>
    <source>
        <tissue evidence="1">Shoot tissue taken approximately 20 cm above the soil surface</tissue>
    </source>
</reference>
<proteinExistence type="predicted"/>